<dbReference type="Proteomes" id="UP001642409">
    <property type="component" value="Unassembled WGS sequence"/>
</dbReference>
<evidence type="ECO:0000313" key="4">
    <source>
        <dbReference type="Proteomes" id="UP001642409"/>
    </source>
</evidence>
<keyword evidence="1" id="KW-0472">Membrane</keyword>
<evidence type="ECO:0000313" key="2">
    <source>
        <dbReference type="EMBL" id="CAI9938039.1"/>
    </source>
</evidence>
<evidence type="ECO:0000313" key="3">
    <source>
        <dbReference type="EMBL" id="CAL6014812.1"/>
    </source>
</evidence>
<keyword evidence="1" id="KW-0812">Transmembrane</keyword>
<protein>
    <submittedName>
        <fullName evidence="3">Hypothetical_protein</fullName>
    </submittedName>
</protein>
<reference evidence="2" key="1">
    <citation type="submission" date="2023-06" db="EMBL/GenBank/DDBJ databases">
        <authorList>
            <person name="Kurt Z."/>
        </authorList>
    </citation>
    <scope>NUCLEOTIDE SEQUENCE</scope>
</reference>
<feature type="transmembrane region" description="Helical" evidence="1">
    <location>
        <begin position="408"/>
        <end position="428"/>
    </location>
</feature>
<feature type="transmembrane region" description="Helical" evidence="1">
    <location>
        <begin position="517"/>
        <end position="536"/>
    </location>
</feature>
<keyword evidence="4" id="KW-1185">Reference proteome</keyword>
<sequence>MFNYSILGISMVGILYFYFYQERDQNSCIVESGVLKTNKKKLENLFANHFSKYISEMGKQENLKINTICASIRINFNPKIDQLVQFSRFVEQLCNEYQVKVVTASSKQFQFFVSEEITSIQKKFDITLQLCSGAQIIARNLNLSISAGVAFGEIHQVKQIFGSLQYYLYHGNVLEITDFISQHSFDEILVDATSLYKDMKHIEGASDSKYQHFQEPNFKYASCREIKYFRDILIIAVAEPMMSMNKQILYVLMKNSQIAEATLDFHDIALSSDHPSDNKFQSDSQSVTVLVEKFKNQNSHPILNKTTNYIHAILEKNQQIMCEENQTFKQKFNQKVIFIRQTLKSTSFNSNLKQNIIQNLSRISSYYLASVVSIFLLVQYNILFSQIGDNSIYIHDKITLQTWLNIQQYLFVCVIGVQLLCLVPYFVFNLRTKINHKIMKKMKRVDLAIQKLLFVTTIIWYITILYGFQTMLHVVKNYNHLKQVSKYAQTILWTITIYIAHNFNQTISVSSQHPLQISLNFKVFIMIELIHWLIVFKEYPAMALMMIFVQIEQLPVQVYKYIVAVENIHTINTIKLYLKKQASILSRHRLPLQVNSELLLHTSSHSILQQNIGDLMVKYEKLQQFSESNHEDKALIACLNQKVKNQLQQVPVIHINDSVIFQTEFEFDSVENTNEILAELFEIFGERIQILRTSRTSIIWISHSNKDLYSHIKVILSGLFQILQKYSNVGVKLAVGDLKGITLCYENVFCEMIGEAADEIRYFNSSQGKVKVSKKFWEWFILKQKQSSQPLQFQKNCIDYGIQVELWK</sequence>
<evidence type="ECO:0000256" key="1">
    <source>
        <dbReference type="SAM" id="Phobius"/>
    </source>
</evidence>
<name>A0AA86PF47_9EUKA</name>
<dbReference type="EMBL" id="CATOUU010000653">
    <property type="protein sequence ID" value="CAI9938039.1"/>
    <property type="molecule type" value="Genomic_DNA"/>
</dbReference>
<feature type="transmembrane region" description="Helical" evidence="1">
    <location>
        <begin position="449"/>
        <end position="468"/>
    </location>
</feature>
<feature type="transmembrane region" description="Helical" evidence="1">
    <location>
        <begin position="366"/>
        <end position="388"/>
    </location>
</feature>
<dbReference type="AlphaFoldDB" id="A0AA86PF47"/>
<gene>
    <name evidence="3" type="ORF">HINF_LOCUS24450</name>
    <name evidence="2" type="ORF">HINF_LOCUS25684</name>
</gene>
<keyword evidence="1" id="KW-1133">Transmembrane helix</keyword>
<dbReference type="EMBL" id="CAXDID020000071">
    <property type="protein sequence ID" value="CAL6014812.1"/>
    <property type="molecule type" value="Genomic_DNA"/>
</dbReference>
<accession>A0AA86PF47</accession>
<proteinExistence type="predicted"/>
<reference evidence="3 4" key="2">
    <citation type="submission" date="2024-07" db="EMBL/GenBank/DDBJ databases">
        <authorList>
            <person name="Akdeniz Z."/>
        </authorList>
    </citation>
    <scope>NUCLEOTIDE SEQUENCE [LARGE SCALE GENOMIC DNA]</scope>
</reference>
<organism evidence="2">
    <name type="scientific">Hexamita inflata</name>
    <dbReference type="NCBI Taxonomy" id="28002"/>
    <lineage>
        <taxon>Eukaryota</taxon>
        <taxon>Metamonada</taxon>
        <taxon>Diplomonadida</taxon>
        <taxon>Hexamitidae</taxon>
        <taxon>Hexamitinae</taxon>
        <taxon>Hexamita</taxon>
    </lineage>
</organism>
<comment type="caution">
    <text evidence="2">The sequence shown here is derived from an EMBL/GenBank/DDBJ whole genome shotgun (WGS) entry which is preliminary data.</text>
</comment>